<dbReference type="Proteomes" id="UP001149079">
    <property type="component" value="Unassembled WGS sequence"/>
</dbReference>
<evidence type="ECO:0000256" key="2">
    <source>
        <dbReference type="ARBA" id="ARBA00010139"/>
    </source>
</evidence>
<dbReference type="AlphaFoldDB" id="A0A9W9H9D1"/>
<dbReference type="SUPFAM" id="SSF51905">
    <property type="entry name" value="FAD/NAD(P)-binding domain"/>
    <property type="match status" value="1"/>
</dbReference>
<dbReference type="Gene3D" id="3.50.50.60">
    <property type="entry name" value="FAD/NAD(P)-binding domain"/>
    <property type="match status" value="1"/>
</dbReference>
<dbReference type="RefSeq" id="XP_056524140.1">
    <property type="nucleotide sequence ID" value="XM_056662027.1"/>
</dbReference>
<evidence type="ECO:0000256" key="4">
    <source>
        <dbReference type="ARBA" id="ARBA00022827"/>
    </source>
</evidence>
<keyword evidence="4" id="KW-0274">FAD</keyword>
<reference evidence="5" key="1">
    <citation type="submission" date="2022-11" db="EMBL/GenBank/DDBJ databases">
        <authorList>
            <person name="Petersen C."/>
        </authorList>
    </citation>
    <scope>NUCLEOTIDE SEQUENCE</scope>
    <source>
        <strain evidence="5">IBT 22155</strain>
    </source>
</reference>
<dbReference type="PANTHER" id="PTHR42877">
    <property type="entry name" value="L-ORNITHINE N(5)-MONOOXYGENASE-RELATED"/>
    <property type="match status" value="1"/>
</dbReference>
<accession>A0A9W9H9D1</accession>
<organism evidence="5 6">
    <name type="scientific">Penicillium bovifimosum</name>
    <dbReference type="NCBI Taxonomy" id="126998"/>
    <lineage>
        <taxon>Eukaryota</taxon>
        <taxon>Fungi</taxon>
        <taxon>Dikarya</taxon>
        <taxon>Ascomycota</taxon>
        <taxon>Pezizomycotina</taxon>
        <taxon>Eurotiomycetes</taxon>
        <taxon>Eurotiomycetidae</taxon>
        <taxon>Eurotiales</taxon>
        <taxon>Aspergillaceae</taxon>
        <taxon>Penicillium</taxon>
    </lineage>
</organism>
<proteinExistence type="inferred from homology"/>
<evidence type="ECO:0000313" key="6">
    <source>
        <dbReference type="Proteomes" id="UP001149079"/>
    </source>
</evidence>
<comment type="cofactor">
    <cofactor evidence="1">
        <name>FAD</name>
        <dbReference type="ChEBI" id="CHEBI:57692"/>
    </cofactor>
</comment>
<comment type="similarity">
    <text evidence="2">Belongs to the FAD-binding monooxygenase family.</text>
</comment>
<keyword evidence="3" id="KW-0285">Flavoprotein</keyword>
<reference evidence="5" key="2">
    <citation type="journal article" date="2023" name="IMA Fungus">
        <title>Comparative genomic study of the Penicillium genus elucidates a diverse pangenome and 15 lateral gene transfer events.</title>
        <authorList>
            <person name="Petersen C."/>
            <person name="Sorensen T."/>
            <person name="Nielsen M.R."/>
            <person name="Sondergaard T.E."/>
            <person name="Sorensen J.L."/>
            <person name="Fitzpatrick D.A."/>
            <person name="Frisvad J.C."/>
            <person name="Nielsen K.L."/>
        </authorList>
    </citation>
    <scope>NUCLEOTIDE SEQUENCE</scope>
    <source>
        <strain evidence="5">IBT 22155</strain>
    </source>
</reference>
<name>A0A9W9H9D1_9EURO</name>
<sequence>MEKHHKKLYSDVVIIGAGLSGIDMACQLQRQLCVSDYVVYDRAGELGGAWAANKCAFSASPSKCLFPSQKEILSYIQRVARTNQVTEHVRFHTEWKGAQWVEASGTVSALGWLELAADAILVISTELPSRNTVEGSYLNGGKSTVVFDALGAPVAKAGVQLLMTL</sequence>
<evidence type="ECO:0000313" key="5">
    <source>
        <dbReference type="EMBL" id="KAJ5142496.1"/>
    </source>
</evidence>
<dbReference type="EMBL" id="JAPQKL010000002">
    <property type="protein sequence ID" value="KAJ5142496.1"/>
    <property type="molecule type" value="Genomic_DNA"/>
</dbReference>
<protein>
    <submittedName>
        <fullName evidence="5">Uncharacterized protein</fullName>
    </submittedName>
</protein>
<keyword evidence="6" id="KW-1185">Reference proteome</keyword>
<dbReference type="GeneID" id="81401197"/>
<dbReference type="OrthoDB" id="74360at2759"/>
<dbReference type="Pfam" id="PF13450">
    <property type="entry name" value="NAD_binding_8"/>
    <property type="match status" value="1"/>
</dbReference>
<evidence type="ECO:0000256" key="3">
    <source>
        <dbReference type="ARBA" id="ARBA00022630"/>
    </source>
</evidence>
<gene>
    <name evidence="5" type="ORF">N7515_001283</name>
</gene>
<dbReference type="PANTHER" id="PTHR42877:SF5">
    <property type="entry name" value="L-ORNITHINE N(5)-MONOOXYGENASE-RELATED"/>
    <property type="match status" value="1"/>
</dbReference>
<dbReference type="InterPro" id="IPR036188">
    <property type="entry name" value="FAD/NAD-bd_sf"/>
</dbReference>
<dbReference type="InterPro" id="IPR051209">
    <property type="entry name" value="FAD-bind_Monooxygenase_sf"/>
</dbReference>
<evidence type="ECO:0000256" key="1">
    <source>
        <dbReference type="ARBA" id="ARBA00001974"/>
    </source>
</evidence>
<comment type="caution">
    <text evidence="5">The sequence shown here is derived from an EMBL/GenBank/DDBJ whole genome shotgun (WGS) entry which is preliminary data.</text>
</comment>